<organism evidence="18 19">
    <name type="scientific">Kribbella sindirgiensis</name>
    <dbReference type="NCBI Taxonomy" id="1124744"/>
    <lineage>
        <taxon>Bacteria</taxon>
        <taxon>Bacillati</taxon>
        <taxon>Actinomycetota</taxon>
        <taxon>Actinomycetes</taxon>
        <taxon>Propionibacteriales</taxon>
        <taxon>Kribbellaceae</taxon>
        <taxon>Kribbella</taxon>
    </lineage>
</organism>
<dbReference type="Gene3D" id="3.40.630.10">
    <property type="entry name" value="Zn peptidases"/>
    <property type="match status" value="1"/>
</dbReference>
<keyword evidence="8" id="KW-0862">Zinc</keyword>
<gene>
    <name evidence="18" type="ORF">E0H50_07885</name>
</gene>
<dbReference type="PANTHER" id="PTHR11705">
    <property type="entry name" value="PROTEASE FAMILY M14 CARBOXYPEPTIDASE A,B"/>
    <property type="match status" value="1"/>
</dbReference>
<feature type="signal peptide" evidence="16">
    <location>
        <begin position="1"/>
        <end position="22"/>
    </location>
</feature>
<evidence type="ECO:0000256" key="6">
    <source>
        <dbReference type="ARBA" id="ARBA00022729"/>
    </source>
</evidence>
<evidence type="ECO:0000256" key="16">
    <source>
        <dbReference type="SAM" id="SignalP"/>
    </source>
</evidence>
<comment type="caution">
    <text evidence="18">The sequence shown here is derived from an EMBL/GenBank/DDBJ whole genome shotgun (WGS) entry which is preliminary data.</text>
</comment>
<dbReference type="PANTHER" id="PTHR11705:SF143">
    <property type="entry name" value="SLL0236 PROTEIN"/>
    <property type="match status" value="1"/>
</dbReference>
<dbReference type="Pfam" id="PF20773">
    <property type="entry name" value="InhA-like_MAM"/>
    <property type="match status" value="2"/>
</dbReference>
<keyword evidence="4" id="KW-0645">Protease</keyword>
<feature type="chain" id="PRO_5039604807" description="Zinc carboxypeptidase" evidence="16">
    <location>
        <begin position="23"/>
        <end position="1036"/>
    </location>
</feature>
<keyword evidence="3 18" id="KW-0121">Carboxypeptidase</keyword>
<dbReference type="PRINTS" id="PR00765">
    <property type="entry name" value="CRBOXYPTASEA"/>
</dbReference>
<dbReference type="GO" id="GO:0004181">
    <property type="term" value="F:metallocarboxypeptidase activity"/>
    <property type="evidence" value="ECO:0007669"/>
    <property type="project" value="InterPro"/>
</dbReference>
<comment type="cofactor">
    <cofactor evidence="1">
        <name>Zn(2+)</name>
        <dbReference type="ChEBI" id="CHEBI:29105"/>
    </cofactor>
</comment>
<evidence type="ECO:0000256" key="10">
    <source>
        <dbReference type="ARBA" id="ARBA00050859"/>
    </source>
</evidence>
<dbReference type="CDD" id="cd03859">
    <property type="entry name" value="M14_CPT"/>
    <property type="match status" value="1"/>
</dbReference>
<evidence type="ECO:0000259" key="17">
    <source>
        <dbReference type="PROSITE" id="PS52035"/>
    </source>
</evidence>
<evidence type="ECO:0000256" key="7">
    <source>
        <dbReference type="ARBA" id="ARBA00022801"/>
    </source>
</evidence>
<evidence type="ECO:0000256" key="1">
    <source>
        <dbReference type="ARBA" id="ARBA00001947"/>
    </source>
</evidence>
<evidence type="ECO:0000256" key="2">
    <source>
        <dbReference type="ARBA" id="ARBA00005988"/>
    </source>
</evidence>
<evidence type="ECO:0000256" key="9">
    <source>
        <dbReference type="ARBA" id="ARBA00023049"/>
    </source>
</evidence>
<evidence type="ECO:0000256" key="11">
    <source>
        <dbReference type="ARBA" id="ARBA00055464"/>
    </source>
</evidence>
<keyword evidence="6 16" id="KW-0732">Signal</keyword>
<protein>
    <recommendedName>
        <fullName evidence="13">Zinc carboxypeptidase</fullName>
        <ecNumber evidence="12">3.4.17.18</ecNumber>
    </recommendedName>
</protein>
<accession>A0A4R0J097</accession>
<keyword evidence="19" id="KW-1185">Reference proteome</keyword>
<evidence type="ECO:0000256" key="4">
    <source>
        <dbReference type="ARBA" id="ARBA00022670"/>
    </source>
</evidence>
<feature type="region of interest" description="Disordered" evidence="15">
    <location>
        <begin position="270"/>
        <end position="294"/>
    </location>
</feature>
<proteinExistence type="inferred from homology"/>
<dbReference type="OrthoDB" id="5240362at2"/>
<dbReference type="GO" id="GO:0006508">
    <property type="term" value="P:proteolysis"/>
    <property type="evidence" value="ECO:0007669"/>
    <property type="project" value="UniProtKB-KW"/>
</dbReference>
<evidence type="ECO:0000256" key="15">
    <source>
        <dbReference type="SAM" id="MobiDB-lite"/>
    </source>
</evidence>
<feature type="domain" description="Peptidase M14" evidence="17">
    <location>
        <begin position="120"/>
        <end position="438"/>
    </location>
</feature>
<comment type="catalytic activity">
    <reaction evidence="10">
        <text>Releases a C-terminal residue, which may be hydrophobic or positively charged.</text>
        <dbReference type="EC" id="3.4.17.18"/>
    </reaction>
</comment>
<dbReference type="Proteomes" id="UP000292695">
    <property type="component" value="Unassembled WGS sequence"/>
</dbReference>
<feature type="active site" description="Proton donor/acceptor" evidence="14">
    <location>
        <position position="386"/>
    </location>
</feature>
<dbReference type="GO" id="GO:0008270">
    <property type="term" value="F:zinc ion binding"/>
    <property type="evidence" value="ECO:0007669"/>
    <property type="project" value="InterPro"/>
</dbReference>
<dbReference type="EMBL" id="SJKA01000002">
    <property type="protein sequence ID" value="TCC39823.1"/>
    <property type="molecule type" value="Genomic_DNA"/>
</dbReference>
<evidence type="ECO:0000256" key="12">
    <source>
        <dbReference type="ARBA" id="ARBA00066554"/>
    </source>
</evidence>
<evidence type="ECO:0000256" key="8">
    <source>
        <dbReference type="ARBA" id="ARBA00022833"/>
    </source>
</evidence>
<keyword evidence="9" id="KW-0482">Metalloprotease</keyword>
<reference evidence="18 19" key="1">
    <citation type="submission" date="2019-02" db="EMBL/GenBank/DDBJ databases">
        <title>Kribbella capetownensis sp. nov. and Kribbella speibonae sp. nov., isolated from soil.</title>
        <authorList>
            <person name="Curtis S.M."/>
            <person name="Norton I."/>
            <person name="Everest G.J."/>
            <person name="Meyers P.R."/>
        </authorList>
    </citation>
    <scope>NUCLEOTIDE SEQUENCE [LARGE SCALE GENOMIC DNA]</scope>
    <source>
        <strain evidence="18 19">DSM 27082</strain>
    </source>
</reference>
<keyword evidence="7" id="KW-0378">Hydrolase</keyword>
<evidence type="ECO:0000256" key="13">
    <source>
        <dbReference type="ARBA" id="ARBA00074273"/>
    </source>
</evidence>
<dbReference type="GO" id="GO:0005615">
    <property type="term" value="C:extracellular space"/>
    <property type="evidence" value="ECO:0007669"/>
    <property type="project" value="TreeGrafter"/>
</dbReference>
<dbReference type="SMART" id="SM00631">
    <property type="entry name" value="Zn_pept"/>
    <property type="match status" value="1"/>
</dbReference>
<dbReference type="InterPro" id="IPR000834">
    <property type="entry name" value="Peptidase_M14"/>
</dbReference>
<comment type="function">
    <text evidence="11">Carboxypeptidase that possesses the specificities of both mammalian Cpase A and B. Thus shows broad substrate specificity, being able to cleave Cbz-Gly-Leu, Cbz-Gly-Val, Cbz-Gly-Phe, Cbz-Gly-Lys and Bz-Gly-Arg in vitro.</text>
</comment>
<dbReference type="RefSeq" id="WP_131285922.1">
    <property type="nucleotide sequence ID" value="NZ_SJKA01000002.1"/>
</dbReference>
<comment type="similarity">
    <text evidence="2 14">Belongs to the peptidase M14 family.</text>
</comment>
<dbReference type="SUPFAM" id="SSF53187">
    <property type="entry name" value="Zn-dependent exopeptidases"/>
    <property type="match status" value="1"/>
</dbReference>
<keyword evidence="5" id="KW-0479">Metal-binding</keyword>
<dbReference type="PROSITE" id="PS52035">
    <property type="entry name" value="PEPTIDASE_M14"/>
    <property type="match status" value="1"/>
</dbReference>
<evidence type="ECO:0000313" key="19">
    <source>
        <dbReference type="Proteomes" id="UP000292695"/>
    </source>
</evidence>
<dbReference type="Pfam" id="PF00246">
    <property type="entry name" value="Peptidase_M14"/>
    <property type="match status" value="1"/>
</dbReference>
<dbReference type="EC" id="3.4.17.18" evidence="12"/>
<name>A0A4R0J097_9ACTN</name>
<evidence type="ECO:0000313" key="18">
    <source>
        <dbReference type="EMBL" id="TCC39823.1"/>
    </source>
</evidence>
<evidence type="ECO:0000256" key="5">
    <source>
        <dbReference type="ARBA" id="ARBA00022723"/>
    </source>
</evidence>
<dbReference type="AlphaFoldDB" id="A0A4R0J097"/>
<evidence type="ECO:0000256" key="14">
    <source>
        <dbReference type="PROSITE-ProRule" id="PRU01379"/>
    </source>
</evidence>
<sequence>MRRSPVLITGLAVLAVVAGALAAGPAATAAPGPGGDGLEVYVGELDPQQLQKLADIGVDREGLTTGRTADGKAKVEVVITDRQADKLRSDGVDLKVKQVKGRDASDEAARLALVGPTVFRPYSGAGGLAEELSTTAAANPALAKLVRIGTTVQGKPMLAVKVTKDARTLTDGARRSVLYMGAQHAREWITPEMVRRLLHHVLDNYGSNAEITKLVNTTELWFLPVANPDGYDYTFTGDRLWRKNLRDNNGDGTVAPGDGVDLNRNLATKWGYDNEGSSPDPISDTYRGSGPNSEPETKALDGLFNRVRFTELINYHSAAQLILYGVGWQVSTPSPDDVISAAMAGDDANPAVPGYDPDISAELYTTNGETDGHATNRYGTLAFTPEMSTCQAASAVDPNDQWKPEDCVSVFTFPDDETLIQGEFAKNIPFALSVAKSAQDPDDPVSVVGQKAADLVADPFTVSYGTTQPVAVTAKRALKNLRINYRINGGAAIDDKVAEWQGGERYGDSDDHYYAEFRGTVRRTKPGDSVEVWFTGSKVGTGAVSSEHFTYKVATDIGGQVLILAAEDTTGLSPVQGVATAKYADEYAAALAASGISSDVYDVDANNRTAPHHLGVLSHYKAVVWETGDDIITREVGQVPGTAAELALDLELSVRDYLNEGGKLLHTGKYASYASSQDGAYWYNPFEEQQGECTTPTLYPCIQLLNDFEQYWLGAYSYVDNSGSDANGDPFPIRGVSGAFNGYAGTLNGGDSANNQDHTAAFVLTSSVLPTAQFPQFASSAPLKWDRPGAAPFEPVTGSQYVYSQRGDISYKRLTRTVDLTSVTAATQPSLAFKISYDTEANWDYVFVEAHTVGQEDWTTLPDLNGHTAQDTGQSCPAGWVTALHPQLGHYQGTDCSPVGTSGTWNAASGSSAGWQDWKVDLAPYAGKQIELSISYVSDWGTQGLGAFVDDTTVTAGTTVTTSFETDLGGWTVAGPPPGSAANPNDWIRTTTAFLEGAGVTTRDTVYVGFGAEGLTTQAMRTDLVRRSMIHLFSTP</sequence>
<dbReference type="InterPro" id="IPR033810">
    <property type="entry name" value="Carboxypeptidase_T"/>
</dbReference>
<evidence type="ECO:0000256" key="3">
    <source>
        <dbReference type="ARBA" id="ARBA00022645"/>
    </source>
</evidence>
<dbReference type="FunFam" id="3.40.630.10:FF:000084">
    <property type="entry name" value="Carboxypeptidase B2"/>
    <property type="match status" value="1"/>
</dbReference>